<dbReference type="Proteomes" id="UP000735302">
    <property type="component" value="Unassembled WGS sequence"/>
</dbReference>
<feature type="region of interest" description="Disordered" evidence="1">
    <location>
        <begin position="46"/>
        <end position="82"/>
    </location>
</feature>
<organism evidence="2 3">
    <name type="scientific">Plakobranchus ocellatus</name>
    <dbReference type="NCBI Taxonomy" id="259542"/>
    <lineage>
        <taxon>Eukaryota</taxon>
        <taxon>Metazoa</taxon>
        <taxon>Spiralia</taxon>
        <taxon>Lophotrochozoa</taxon>
        <taxon>Mollusca</taxon>
        <taxon>Gastropoda</taxon>
        <taxon>Heterobranchia</taxon>
        <taxon>Euthyneura</taxon>
        <taxon>Panpulmonata</taxon>
        <taxon>Sacoglossa</taxon>
        <taxon>Placobranchoidea</taxon>
        <taxon>Plakobranchidae</taxon>
        <taxon>Plakobranchus</taxon>
    </lineage>
</organism>
<keyword evidence="3" id="KW-1185">Reference proteome</keyword>
<evidence type="ECO:0000313" key="3">
    <source>
        <dbReference type="Proteomes" id="UP000735302"/>
    </source>
</evidence>
<evidence type="ECO:0000313" key="2">
    <source>
        <dbReference type="EMBL" id="GFN85848.1"/>
    </source>
</evidence>
<protein>
    <submittedName>
        <fullName evidence="2">Uncharacterized protein</fullName>
    </submittedName>
</protein>
<feature type="compositionally biased region" description="Basic and acidic residues" evidence="1">
    <location>
        <begin position="66"/>
        <end position="79"/>
    </location>
</feature>
<comment type="caution">
    <text evidence="2">The sequence shown here is derived from an EMBL/GenBank/DDBJ whole genome shotgun (WGS) entry which is preliminary data.</text>
</comment>
<feature type="region of interest" description="Disordered" evidence="1">
    <location>
        <begin position="153"/>
        <end position="180"/>
    </location>
</feature>
<gene>
    <name evidence="2" type="ORF">PoB_001235400</name>
</gene>
<accession>A0AAV3YUZ0</accession>
<proteinExistence type="predicted"/>
<reference evidence="2 3" key="1">
    <citation type="journal article" date="2021" name="Elife">
        <title>Chloroplast acquisition without the gene transfer in kleptoplastic sea slugs, Plakobranchus ocellatus.</title>
        <authorList>
            <person name="Maeda T."/>
            <person name="Takahashi S."/>
            <person name="Yoshida T."/>
            <person name="Shimamura S."/>
            <person name="Takaki Y."/>
            <person name="Nagai Y."/>
            <person name="Toyoda A."/>
            <person name="Suzuki Y."/>
            <person name="Arimoto A."/>
            <person name="Ishii H."/>
            <person name="Satoh N."/>
            <person name="Nishiyama T."/>
            <person name="Hasebe M."/>
            <person name="Maruyama T."/>
            <person name="Minagawa J."/>
            <person name="Obokata J."/>
            <person name="Shigenobu S."/>
        </authorList>
    </citation>
    <scope>NUCLEOTIDE SEQUENCE [LARGE SCALE GENOMIC DNA]</scope>
</reference>
<name>A0AAV3YUZ0_9GAST</name>
<sequence>MGRGSSWTEHQNNNCALLHHLVLHNLTRDQIYTWMTGLYLSTTPLSRGGHGRADTVPKIPSPAPTRSKERKTTNPRDSKPSACRYHNPYANTKFWGGKRKNRSALTANFKFRFLAPKLLAEARIILTLTLTLTLSLTLDITLTLTLTLTLNPNPHPHPNPNPNPNPSHNPNPNPDPNLKP</sequence>
<evidence type="ECO:0000256" key="1">
    <source>
        <dbReference type="SAM" id="MobiDB-lite"/>
    </source>
</evidence>
<dbReference type="AlphaFoldDB" id="A0AAV3YUZ0"/>
<dbReference type="EMBL" id="BLXT01001473">
    <property type="protein sequence ID" value="GFN85848.1"/>
    <property type="molecule type" value="Genomic_DNA"/>
</dbReference>